<keyword evidence="3" id="KW-0732">Signal</keyword>
<name>A0ABV8H6B6_9FLAO</name>
<dbReference type="InterPro" id="IPR033985">
    <property type="entry name" value="SusD-like_N"/>
</dbReference>
<organism evidence="8 9">
    <name type="scientific">Zunongwangia endophytica</name>
    <dbReference type="NCBI Taxonomy" id="1808945"/>
    <lineage>
        <taxon>Bacteria</taxon>
        <taxon>Pseudomonadati</taxon>
        <taxon>Bacteroidota</taxon>
        <taxon>Flavobacteriia</taxon>
        <taxon>Flavobacteriales</taxon>
        <taxon>Flavobacteriaceae</taxon>
        <taxon>Zunongwangia</taxon>
    </lineage>
</organism>
<dbReference type="Gene3D" id="1.25.40.390">
    <property type="match status" value="1"/>
</dbReference>
<evidence type="ECO:0000313" key="8">
    <source>
        <dbReference type="EMBL" id="MFC4027664.1"/>
    </source>
</evidence>
<dbReference type="RefSeq" id="WP_290233613.1">
    <property type="nucleotide sequence ID" value="NZ_JAUFPZ010000002.1"/>
</dbReference>
<feature type="domain" description="RagB/SusD" evidence="6">
    <location>
        <begin position="294"/>
        <end position="498"/>
    </location>
</feature>
<evidence type="ECO:0000256" key="3">
    <source>
        <dbReference type="ARBA" id="ARBA00022729"/>
    </source>
</evidence>
<evidence type="ECO:0000259" key="7">
    <source>
        <dbReference type="Pfam" id="PF14322"/>
    </source>
</evidence>
<dbReference type="PROSITE" id="PS51257">
    <property type="entry name" value="PROKAR_LIPOPROTEIN"/>
    <property type="match status" value="1"/>
</dbReference>
<dbReference type="InterPro" id="IPR012944">
    <property type="entry name" value="SusD_RagB_dom"/>
</dbReference>
<reference evidence="9" key="1">
    <citation type="journal article" date="2019" name="Int. J. Syst. Evol. Microbiol.">
        <title>The Global Catalogue of Microorganisms (GCM) 10K type strain sequencing project: providing services to taxonomists for standard genome sequencing and annotation.</title>
        <authorList>
            <consortium name="The Broad Institute Genomics Platform"/>
            <consortium name="The Broad Institute Genome Sequencing Center for Infectious Disease"/>
            <person name="Wu L."/>
            <person name="Ma J."/>
        </authorList>
    </citation>
    <scope>NUCLEOTIDE SEQUENCE [LARGE SCALE GENOMIC DNA]</scope>
    <source>
        <strain evidence="9">CECT 9128</strain>
    </source>
</reference>
<dbReference type="Pfam" id="PF14322">
    <property type="entry name" value="SusD-like_3"/>
    <property type="match status" value="1"/>
</dbReference>
<evidence type="ECO:0000256" key="4">
    <source>
        <dbReference type="ARBA" id="ARBA00023136"/>
    </source>
</evidence>
<dbReference type="InterPro" id="IPR011990">
    <property type="entry name" value="TPR-like_helical_dom_sf"/>
</dbReference>
<dbReference type="SUPFAM" id="SSF48452">
    <property type="entry name" value="TPR-like"/>
    <property type="match status" value="1"/>
</dbReference>
<comment type="caution">
    <text evidence="8">The sequence shown here is derived from an EMBL/GenBank/DDBJ whole genome shotgun (WGS) entry which is preliminary data.</text>
</comment>
<protein>
    <submittedName>
        <fullName evidence="8">RagB/SusD family nutrient uptake outer membrane protein</fullName>
    </submittedName>
</protein>
<gene>
    <name evidence="8" type="ORF">ACFOS1_09645</name>
</gene>
<dbReference type="Proteomes" id="UP001595793">
    <property type="component" value="Unassembled WGS sequence"/>
</dbReference>
<feature type="domain" description="SusD-like N-terminal" evidence="7">
    <location>
        <begin position="28"/>
        <end position="213"/>
    </location>
</feature>
<keyword evidence="4" id="KW-0472">Membrane</keyword>
<evidence type="ECO:0000256" key="5">
    <source>
        <dbReference type="ARBA" id="ARBA00023237"/>
    </source>
</evidence>
<evidence type="ECO:0000259" key="6">
    <source>
        <dbReference type="Pfam" id="PF07980"/>
    </source>
</evidence>
<accession>A0ABV8H6B6</accession>
<keyword evidence="9" id="KW-1185">Reference proteome</keyword>
<dbReference type="EMBL" id="JBHSAS010000006">
    <property type="protein sequence ID" value="MFC4027664.1"/>
    <property type="molecule type" value="Genomic_DNA"/>
</dbReference>
<evidence type="ECO:0000313" key="9">
    <source>
        <dbReference type="Proteomes" id="UP001595793"/>
    </source>
</evidence>
<keyword evidence="5" id="KW-0998">Cell outer membrane</keyword>
<proteinExistence type="inferred from homology"/>
<sequence length="498" mass="57454">MRTLKYLFITFFILSSCSDLSEDLKSDLDSKTAEDFLEENTDIEALLERVYRDFDSNFIQHSGSVWALQEISADHAIVPSRPSGWDNGGVYRQLHTHSWMPENSMINDVWRRLNRGIFDATNVLNFVSNIEKEAETRFLRAYFMYTLLDLYNRVPFRNPGDDLLQPSTVLEGSEAVNFIIDEIEESLPNLPENVPAYLASKNAARGLLARIYLNRGVYNDREKPEFLAEDLEKVILYTNAIVNKDFDFYWDNFGPDNNEISSELIFTIEGEGGVRSHSLWVWWHAIFPSEIRLPNGGGWNGFASTPELYDLFNNKEDIRIYYEHPITTSLGYNAGLLTGQQYDSEGEPLPNVVFTKEIPNIIGATLWNGYRPVKYIPDYENPGAADNDIVLIRYADVQLMKAEALLRLGLEDEALTVVNELRTMRDLDPLTVLNLRVLLDVRGRELFWEGHRRQDLIRFGEYLKTWTLKEKSMTKYLIYPIPPADVLDNPNLNQNPEY</sequence>
<evidence type="ECO:0000256" key="2">
    <source>
        <dbReference type="ARBA" id="ARBA00006275"/>
    </source>
</evidence>
<evidence type="ECO:0000256" key="1">
    <source>
        <dbReference type="ARBA" id="ARBA00004442"/>
    </source>
</evidence>
<comment type="similarity">
    <text evidence="2">Belongs to the SusD family.</text>
</comment>
<dbReference type="Pfam" id="PF07980">
    <property type="entry name" value="SusD_RagB"/>
    <property type="match status" value="1"/>
</dbReference>
<comment type="subcellular location">
    <subcellularLocation>
        <location evidence="1">Cell outer membrane</location>
    </subcellularLocation>
</comment>